<sequence length="324" mass="35586">MIIKKIAVLGLCISLTINSVAYAGVLDSIIDESTTVEELDTEDSNEKEDSATEDLSEEDTTVEEPAVITAKFSDIEGHWAKNWINEAIKLGFVSGYDDGTFKPDRTITRAEFSKLLNGALKTEKKADFNFTDVKSSEWFYDEVRKSVASGFFSGYENNTFRPNNPIKREEVAKVVSSAMTTGGVDGEGATLLSDYGTVQEWAKPSVNAVYNKGYILGYPDKTYQPAKALTRAEAVKIIYEIIENENIEYGINITNYDELYTSAVVVGDINILDSVGTGNVYLKNVVVLGDIVIHATKANTVQLTDVTARNIVVKGENNPVKIVK</sequence>
<dbReference type="Proteomes" id="UP000611629">
    <property type="component" value="Unassembled WGS sequence"/>
</dbReference>
<dbReference type="PANTHER" id="PTHR43308:SF5">
    <property type="entry name" value="S-LAYER PROTEIN _ PEPTIDOGLYCAN ENDO-BETA-N-ACETYLGLUCOSAMINIDASE"/>
    <property type="match status" value="1"/>
</dbReference>
<organism evidence="4 5">
    <name type="scientific">Sedimentibacter hydroxybenzoicus DSM 7310</name>
    <dbReference type="NCBI Taxonomy" id="1123245"/>
    <lineage>
        <taxon>Bacteria</taxon>
        <taxon>Bacillati</taxon>
        <taxon>Bacillota</taxon>
        <taxon>Tissierellia</taxon>
        <taxon>Sedimentibacter</taxon>
    </lineage>
</organism>
<evidence type="ECO:0000259" key="3">
    <source>
        <dbReference type="PROSITE" id="PS51272"/>
    </source>
</evidence>
<reference evidence="4" key="1">
    <citation type="submission" date="2020-07" db="EMBL/GenBank/DDBJ databases">
        <title>Genomic analysis of a strain of Sedimentibacter Hydroxybenzoicus DSM7310.</title>
        <authorList>
            <person name="Ma S."/>
        </authorList>
    </citation>
    <scope>NUCLEOTIDE SEQUENCE</scope>
    <source>
        <strain evidence="4">DSM 7310</strain>
    </source>
</reference>
<feature type="region of interest" description="Disordered" evidence="1">
    <location>
        <begin position="36"/>
        <end position="60"/>
    </location>
</feature>
<dbReference type="Pfam" id="PF00395">
    <property type="entry name" value="SLH"/>
    <property type="match status" value="3"/>
</dbReference>
<feature type="domain" description="SLH" evidence="3">
    <location>
        <begin position="131"/>
        <end position="188"/>
    </location>
</feature>
<dbReference type="InterPro" id="IPR001119">
    <property type="entry name" value="SLH_dom"/>
</dbReference>
<feature type="domain" description="SLH" evidence="3">
    <location>
        <begin position="67"/>
        <end position="130"/>
    </location>
</feature>
<comment type="caution">
    <text evidence="4">The sequence shown here is derived from an EMBL/GenBank/DDBJ whole genome shotgun (WGS) entry which is preliminary data.</text>
</comment>
<feature type="domain" description="SLH" evidence="3">
    <location>
        <begin position="189"/>
        <end position="252"/>
    </location>
</feature>
<feature type="chain" id="PRO_5037409629" evidence="2">
    <location>
        <begin position="24"/>
        <end position="324"/>
    </location>
</feature>
<dbReference type="RefSeq" id="WP_179236742.1">
    <property type="nucleotide sequence ID" value="NZ_JACBNQ010000002.1"/>
</dbReference>
<evidence type="ECO:0000313" key="4">
    <source>
        <dbReference type="EMBL" id="NYB73045.1"/>
    </source>
</evidence>
<keyword evidence="5" id="KW-1185">Reference proteome</keyword>
<dbReference type="InterPro" id="IPR051465">
    <property type="entry name" value="Cell_Envelope_Struct_Comp"/>
</dbReference>
<protein>
    <submittedName>
        <fullName evidence="4">S-layer homology domain-containing protein</fullName>
    </submittedName>
</protein>
<keyword evidence="2" id="KW-0732">Signal</keyword>
<dbReference type="PROSITE" id="PS51272">
    <property type="entry name" value="SLH"/>
    <property type="match status" value="3"/>
</dbReference>
<name>A0A974GVF7_SEDHY</name>
<evidence type="ECO:0000256" key="1">
    <source>
        <dbReference type="SAM" id="MobiDB-lite"/>
    </source>
</evidence>
<feature type="signal peptide" evidence="2">
    <location>
        <begin position="1"/>
        <end position="23"/>
    </location>
</feature>
<proteinExistence type="predicted"/>
<evidence type="ECO:0000256" key="2">
    <source>
        <dbReference type="SAM" id="SignalP"/>
    </source>
</evidence>
<dbReference type="AlphaFoldDB" id="A0A974GVF7"/>
<accession>A0A974GVF7</accession>
<gene>
    <name evidence="4" type="ORF">HZF24_02700</name>
</gene>
<dbReference type="EMBL" id="JACBNQ010000002">
    <property type="protein sequence ID" value="NYB73045.1"/>
    <property type="molecule type" value="Genomic_DNA"/>
</dbReference>
<evidence type="ECO:0000313" key="5">
    <source>
        <dbReference type="Proteomes" id="UP000611629"/>
    </source>
</evidence>
<dbReference type="PANTHER" id="PTHR43308">
    <property type="entry name" value="OUTER MEMBRANE PROTEIN ALPHA-RELATED"/>
    <property type="match status" value="1"/>
</dbReference>